<evidence type="ECO:0000259" key="5">
    <source>
        <dbReference type="Pfam" id="PF03668"/>
    </source>
</evidence>
<keyword evidence="7" id="KW-0808">Transferase</keyword>
<evidence type="ECO:0000256" key="3">
    <source>
        <dbReference type="ARBA" id="ARBA00023134"/>
    </source>
</evidence>
<feature type="domain" description="RapZ-like N-terminal" evidence="5">
    <location>
        <begin position="1"/>
        <end position="155"/>
    </location>
</feature>
<dbReference type="PANTHER" id="PTHR30448">
    <property type="entry name" value="RNASE ADAPTER PROTEIN RAPZ"/>
    <property type="match status" value="1"/>
</dbReference>
<keyword evidence="2 4" id="KW-0067">ATP-binding</keyword>
<dbReference type="HAMAP" id="MF_00636">
    <property type="entry name" value="RapZ_like"/>
    <property type="match status" value="1"/>
</dbReference>
<dbReference type="GO" id="GO:0005524">
    <property type="term" value="F:ATP binding"/>
    <property type="evidence" value="ECO:0007669"/>
    <property type="project" value="UniProtKB-UniRule"/>
</dbReference>
<sequence>MKLIIVSGLSGSGKTVALRTLEDAGYYCIDNLPVALLSTTVERLLQHDNSLHQDIAIGIDIRTGENELATLPEVCSSLNSDRLACRILFLQADNGSLLRRYNETRRRHPLAAENKPLPAAIESEREILAPVCSSADFIVDTSNLNLHELRRKILAEVAELAHSLQIEIKSFGFKYGTAEDADMLFDMRCLPNPHWQSELRPLTGKDFAVEEFLRQEPQTEKIMTQLTNLIGDWVPFYKREGRAYLTIAIGCTDGQHRSVFIAEQLYQQLTDKLNDQVTIRHRELT</sequence>
<keyword evidence="8" id="KW-1185">Reference proteome</keyword>
<dbReference type="Pfam" id="PF22740">
    <property type="entry name" value="PapZ_C"/>
    <property type="match status" value="1"/>
</dbReference>
<dbReference type="GO" id="GO:0005525">
    <property type="term" value="F:GTP binding"/>
    <property type="evidence" value="ECO:0007669"/>
    <property type="project" value="UniProtKB-UniRule"/>
</dbReference>
<dbReference type="STRING" id="2340.JV46_25900"/>
<comment type="caution">
    <text evidence="7">The sequence shown here is derived from an EMBL/GenBank/DDBJ whole genome shotgun (WGS) entry which is preliminary data.</text>
</comment>
<dbReference type="OrthoDB" id="9784461at2"/>
<dbReference type="GO" id="GO:0016301">
    <property type="term" value="F:kinase activity"/>
    <property type="evidence" value="ECO:0007669"/>
    <property type="project" value="UniProtKB-KW"/>
</dbReference>
<feature type="binding site" evidence="4">
    <location>
        <begin position="8"/>
        <end position="15"/>
    </location>
    <ligand>
        <name>ATP</name>
        <dbReference type="ChEBI" id="CHEBI:30616"/>
    </ligand>
</feature>
<evidence type="ECO:0000256" key="2">
    <source>
        <dbReference type="ARBA" id="ARBA00022840"/>
    </source>
</evidence>
<organism evidence="7 8">
    <name type="scientific">Solemya velum gill symbiont</name>
    <dbReference type="NCBI Taxonomy" id="2340"/>
    <lineage>
        <taxon>Bacteria</taxon>
        <taxon>Pseudomonadati</taxon>
        <taxon>Pseudomonadota</taxon>
        <taxon>Gammaproteobacteria</taxon>
        <taxon>sulfur-oxidizing symbionts</taxon>
    </lineage>
</organism>
<dbReference type="PIRSF" id="PIRSF005052">
    <property type="entry name" value="P-loopkin"/>
    <property type="match status" value="1"/>
</dbReference>
<dbReference type="InterPro" id="IPR053930">
    <property type="entry name" value="RapZ-like_N"/>
</dbReference>
<dbReference type="InterPro" id="IPR053931">
    <property type="entry name" value="RapZ_C"/>
</dbReference>
<dbReference type="AlphaFoldDB" id="A0A0B0H1D7"/>
<evidence type="ECO:0000313" key="8">
    <source>
        <dbReference type="Proteomes" id="UP000030856"/>
    </source>
</evidence>
<dbReference type="Proteomes" id="UP000030856">
    <property type="component" value="Unassembled WGS sequence"/>
</dbReference>
<evidence type="ECO:0000256" key="4">
    <source>
        <dbReference type="HAMAP-Rule" id="MF_00636"/>
    </source>
</evidence>
<keyword evidence="1 4" id="KW-0547">Nucleotide-binding</keyword>
<reference evidence="7 8" key="1">
    <citation type="journal article" date="2014" name="BMC Genomics">
        <title>The genome of the intracellular bacterium of the coastal bivalve, Solemya velum: a blueprint for thriving in and out of symbiosis.</title>
        <authorList>
            <person name="Dmytrenko O."/>
            <person name="Russell S.L."/>
            <person name="Loo W.T."/>
            <person name="Fontanez K.M."/>
            <person name="Liao L."/>
            <person name="Roeselers G."/>
            <person name="Sharma R."/>
            <person name="Stewart F.J."/>
            <person name="Newton I.L."/>
            <person name="Woyke T."/>
            <person name="Wu D."/>
            <person name="Lang J.M."/>
            <person name="Eisen J.A."/>
            <person name="Cavanaugh C.M."/>
        </authorList>
    </citation>
    <scope>NUCLEOTIDE SEQUENCE [LARGE SCALE GENOMIC DNA]</scope>
    <source>
        <strain evidence="7 8">WH</strain>
    </source>
</reference>
<name>A0A0B0H1D7_SOVGS</name>
<evidence type="ECO:0000313" key="7">
    <source>
        <dbReference type="EMBL" id="KHF24028.1"/>
    </source>
</evidence>
<keyword evidence="7" id="KW-0418">Kinase</keyword>
<dbReference type="eggNOG" id="COG1660">
    <property type="taxonomic scope" value="Bacteria"/>
</dbReference>
<feature type="domain" description="RapZ C-terminal" evidence="6">
    <location>
        <begin position="164"/>
        <end position="284"/>
    </location>
</feature>
<evidence type="ECO:0000256" key="1">
    <source>
        <dbReference type="ARBA" id="ARBA00022741"/>
    </source>
</evidence>
<feature type="binding site" evidence="4">
    <location>
        <begin position="60"/>
        <end position="63"/>
    </location>
    <ligand>
        <name>GTP</name>
        <dbReference type="ChEBI" id="CHEBI:37565"/>
    </ligand>
</feature>
<dbReference type="Gene3D" id="3.40.50.300">
    <property type="entry name" value="P-loop containing nucleotide triphosphate hydrolases"/>
    <property type="match status" value="1"/>
</dbReference>
<dbReference type="NCBIfam" id="NF003828">
    <property type="entry name" value="PRK05416.1"/>
    <property type="match status" value="1"/>
</dbReference>
<dbReference type="InterPro" id="IPR027417">
    <property type="entry name" value="P-loop_NTPase"/>
</dbReference>
<dbReference type="InterPro" id="IPR005337">
    <property type="entry name" value="RapZ-like"/>
</dbReference>
<dbReference type="Pfam" id="PF03668">
    <property type="entry name" value="RapZ-like_N"/>
    <property type="match status" value="1"/>
</dbReference>
<dbReference type="PATRIC" id="fig|2340.3.peg.2106"/>
<dbReference type="EMBL" id="JRAA01000003">
    <property type="protein sequence ID" value="KHF24028.1"/>
    <property type="molecule type" value="Genomic_DNA"/>
</dbReference>
<proteinExistence type="inferred from homology"/>
<accession>A0A0B0H1D7</accession>
<dbReference type="SUPFAM" id="SSF52540">
    <property type="entry name" value="P-loop containing nucleoside triphosphate hydrolases"/>
    <property type="match status" value="1"/>
</dbReference>
<dbReference type="PANTHER" id="PTHR30448:SF0">
    <property type="entry name" value="RNASE ADAPTER PROTEIN RAPZ"/>
    <property type="match status" value="1"/>
</dbReference>
<keyword evidence="3 4" id="KW-0342">GTP-binding</keyword>
<protein>
    <submittedName>
        <fullName evidence="7">p-loop-containing kinase</fullName>
    </submittedName>
</protein>
<gene>
    <name evidence="7" type="ORF">JV46_25900</name>
</gene>
<dbReference type="RefSeq" id="WP_043118039.1">
    <property type="nucleotide sequence ID" value="NZ_JRAA01000003.1"/>
</dbReference>
<evidence type="ECO:0000259" key="6">
    <source>
        <dbReference type="Pfam" id="PF22740"/>
    </source>
</evidence>